<evidence type="ECO:0000313" key="3">
    <source>
        <dbReference type="EMBL" id="MVN92669.1"/>
    </source>
</evidence>
<dbReference type="RefSeq" id="WP_157542994.1">
    <property type="nucleotide sequence ID" value="NZ_WQLA01000007.1"/>
</dbReference>
<evidence type="ECO:0000256" key="1">
    <source>
        <dbReference type="SAM" id="MobiDB-lite"/>
    </source>
</evidence>
<protein>
    <submittedName>
        <fullName evidence="3">Relaxase/mobilization nuclease domain-containing protein</fullName>
    </submittedName>
</protein>
<feature type="domain" description="MobA/VirD2-like nuclease" evidence="2">
    <location>
        <begin position="17"/>
        <end position="146"/>
    </location>
</feature>
<feature type="compositionally biased region" description="Low complexity" evidence="1">
    <location>
        <begin position="274"/>
        <end position="284"/>
    </location>
</feature>
<reference evidence="3 4" key="1">
    <citation type="submission" date="2019-12" db="EMBL/GenBank/DDBJ databases">
        <title>Mucilaginibacter sp. HME9299 genome sequencing and assembly.</title>
        <authorList>
            <person name="Kang H."/>
            <person name="Kim H."/>
            <person name="Joh K."/>
        </authorList>
    </citation>
    <scope>NUCLEOTIDE SEQUENCE [LARGE SCALE GENOMIC DNA]</scope>
    <source>
        <strain evidence="3 4">HME9299</strain>
    </source>
</reference>
<feature type="compositionally biased region" description="Polar residues" evidence="1">
    <location>
        <begin position="332"/>
        <end position="362"/>
    </location>
</feature>
<gene>
    <name evidence="3" type="ORF">GO816_16145</name>
</gene>
<feature type="compositionally biased region" description="Basic and acidic residues" evidence="1">
    <location>
        <begin position="251"/>
        <end position="263"/>
    </location>
</feature>
<dbReference type="InterPro" id="IPR005094">
    <property type="entry name" value="Endonuclease_MobA/VirD2"/>
</dbReference>
<dbReference type="EMBL" id="WQLA01000007">
    <property type="protein sequence ID" value="MVN92669.1"/>
    <property type="molecule type" value="Genomic_DNA"/>
</dbReference>
<keyword evidence="4" id="KW-1185">Reference proteome</keyword>
<sequence>MTADQVKGKGFKGALGYNLDKVAKDVAKVLTSTFNKENDLKAILKEVSLVRMQRPNLAKYFYHTSLNFPTSENLKDEQMKTIAADYLKRMGFGNNQHVIFRHFDADHPHLHILVNRIGYDGSVVSDSQDYKRSEQVLRQLEKKYQLTEVIGSKQAQERAMTKNEWEMMKHTNKPSAKMKIQEAAKGALKDKPSIEVFIQRLEKENINVLFNQASTGFVSGISYGYEGLQFKGAQLGNAYKWQAIKTATGYEQERDRTTVHEANIRTGKLKAQRAAATAGATTGANETNRNGKGRSHAEDDRGSLHQGTGQLQTHPEQRSRQKPVYDTGIGGNNNQYGLSATNGSGQLRNAEQGTEQSGQQVAHQGVRDSNLIGHLLGADNDTGHLAEIELSNNRRRRKKKRRGLSH</sequence>
<comment type="caution">
    <text evidence="3">The sequence shown here is derived from an EMBL/GenBank/DDBJ whole genome shotgun (WGS) entry which is preliminary data.</text>
</comment>
<dbReference type="OrthoDB" id="1525197at2"/>
<evidence type="ECO:0000259" key="2">
    <source>
        <dbReference type="Pfam" id="PF03432"/>
    </source>
</evidence>
<dbReference type="AlphaFoldDB" id="A0A6I4IH32"/>
<proteinExistence type="predicted"/>
<organism evidence="3 4">
    <name type="scientific">Mucilaginibacter aquatilis</name>
    <dbReference type="NCBI Taxonomy" id="1517760"/>
    <lineage>
        <taxon>Bacteria</taxon>
        <taxon>Pseudomonadati</taxon>
        <taxon>Bacteroidota</taxon>
        <taxon>Sphingobacteriia</taxon>
        <taxon>Sphingobacteriales</taxon>
        <taxon>Sphingobacteriaceae</taxon>
        <taxon>Mucilaginibacter</taxon>
    </lineage>
</organism>
<dbReference type="Proteomes" id="UP000434850">
    <property type="component" value="Unassembled WGS sequence"/>
</dbReference>
<dbReference type="Pfam" id="PF03432">
    <property type="entry name" value="Relaxase"/>
    <property type="match status" value="1"/>
</dbReference>
<feature type="compositionally biased region" description="Polar residues" evidence="1">
    <location>
        <begin position="305"/>
        <end position="314"/>
    </location>
</feature>
<evidence type="ECO:0000313" key="4">
    <source>
        <dbReference type="Proteomes" id="UP000434850"/>
    </source>
</evidence>
<accession>A0A6I4IH32</accession>
<name>A0A6I4IH32_9SPHI</name>
<feature type="region of interest" description="Disordered" evidence="1">
    <location>
        <begin position="249"/>
        <end position="364"/>
    </location>
</feature>